<accession>A0A2H0WNG0</accession>
<organism evidence="1 2">
    <name type="scientific">Candidatus Shapirobacteria bacterium CG09_land_8_20_14_0_10_47_13</name>
    <dbReference type="NCBI Taxonomy" id="1974481"/>
    <lineage>
        <taxon>Bacteria</taxon>
        <taxon>Candidatus Shapironibacteriota</taxon>
    </lineage>
</organism>
<dbReference type="Gene3D" id="2.40.70.10">
    <property type="entry name" value="Acid Proteases"/>
    <property type="match status" value="1"/>
</dbReference>
<evidence type="ECO:0000313" key="2">
    <source>
        <dbReference type="Proteomes" id="UP000230033"/>
    </source>
</evidence>
<dbReference type="Proteomes" id="UP000230033">
    <property type="component" value="Unassembled WGS sequence"/>
</dbReference>
<name>A0A2H0WNG0_9BACT</name>
<gene>
    <name evidence="1" type="ORF">COT65_00305</name>
</gene>
<dbReference type="EMBL" id="PEZJ01000004">
    <property type="protein sequence ID" value="PIS14174.1"/>
    <property type="molecule type" value="Genomic_DNA"/>
</dbReference>
<evidence type="ECO:0000313" key="1">
    <source>
        <dbReference type="EMBL" id="PIS14174.1"/>
    </source>
</evidence>
<protein>
    <recommendedName>
        <fullName evidence="3">Clan AA aspartic protease</fullName>
    </recommendedName>
</protein>
<dbReference type="AlphaFoldDB" id="A0A2H0WNG0"/>
<comment type="caution">
    <text evidence="1">The sequence shown here is derived from an EMBL/GenBank/DDBJ whole genome shotgun (WGS) entry which is preliminary data.</text>
</comment>
<reference evidence="2" key="1">
    <citation type="submission" date="2017-09" db="EMBL/GenBank/DDBJ databases">
        <title>Depth-based differentiation of microbial function through sediment-hosted aquifers and enrichment of novel symbionts in the deep terrestrial subsurface.</title>
        <authorList>
            <person name="Probst A.J."/>
            <person name="Ladd B."/>
            <person name="Jarett J.K."/>
            <person name="Geller-Mcgrath D.E."/>
            <person name="Sieber C.M.K."/>
            <person name="Emerson J.B."/>
            <person name="Anantharaman K."/>
            <person name="Thomas B.C."/>
            <person name="Malmstrom R."/>
            <person name="Stieglmeier M."/>
            <person name="Klingl A."/>
            <person name="Woyke T."/>
            <person name="Ryan C.M."/>
            <person name="Banfield J.F."/>
        </authorList>
    </citation>
    <scope>NUCLEOTIDE SEQUENCE [LARGE SCALE GENOMIC DNA]</scope>
</reference>
<sequence length="122" mass="13037">MGGATQKQTIQALIDTGFTGELSLPLHVAIPLGLQLTAATKVTFANGKESEEMLFTGTLDWGTTASRPVTINVFNSDTPLVGGGLLQGYVLLVDFDKKRLIIKEPGIDEPSVPPEVKKKSKK</sequence>
<dbReference type="InterPro" id="IPR021109">
    <property type="entry name" value="Peptidase_aspartic_dom_sf"/>
</dbReference>
<proteinExistence type="predicted"/>
<evidence type="ECO:0008006" key="3">
    <source>
        <dbReference type="Google" id="ProtNLM"/>
    </source>
</evidence>